<reference evidence="3" key="1">
    <citation type="submission" date="2001-03" db="EMBL/GenBank/DDBJ databases">
        <title>Promoter studies of a polydnavirus gene from Cotesia rubecula (Hym: Braconidae).</title>
        <authorList>
            <person name="Asgari S."/>
            <person name="Schmidt O."/>
        </authorList>
    </citation>
    <scope>NUCLEOTIDE SEQUENCE</scope>
</reference>
<protein>
    <submittedName>
        <fullName evidence="3">CrV1 protein</fullName>
    </submittedName>
</protein>
<feature type="coiled-coil region" evidence="1">
    <location>
        <begin position="188"/>
        <end position="215"/>
    </location>
</feature>
<sequence length="304" mass="33658">MSLVKSAFVLLSALLSQSCTQAYPSEYQWERIQNIPFADVASLSPLTDYFSPKSDSTAERLAPSTNDFDESDMNNREFLMIPKSYSEAPRKHFDVEYFLKHHPHIKPGHSTRHRPAFEIRPFVGPISELSSGSSGIGQLGSSVADEIFSGLKNFIGNVKFTQPELFDTSKTHQYEYESETSEKRHITREDLLSELHAIKEALQNLKSAVIRVENEISFNKEGVTYPSVAISPQPLVLINPNGASEQGPIEAITEEAVTHPTVTNSSQPPVLINPNGASEQGPIEANNEEGVTYPSDTTPSQTFF</sequence>
<name>Q91SE7_9VIRU</name>
<keyword evidence="1" id="KW-0175">Coiled coil</keyword>
<evidence type="ECO:0000256" key="1">
    <source>
        <dbReference type="SAM" id="Coils"/>
    </source>
</evidence>
<proteinExistence type="predicted"/>
<dbReference type="PROSITE" id="PS51257">
    <property type="entry name" value="PROKAR_LIPOPROTEIN"/>
    <property type="match status" value="1"/>
</dbReference>
<organism evidence="3">
    <name type="scientific">Bracoviriform rubeculae</name>
    <dbReference type="NCBI Taxonomy" id="47223"/>
    <lineage>
        <taxon>Viruses</taxon>
        <taxon>Viruses incertae sedis</taxon>
        <taxon>Polydnaviriformidae</taxon>
        <taxon>Bracoviriform</taxon>
    </lineage>
</organism>
<feature type="compositionally biased region" description="Polar residues" evidence="2">
    <location>
        <begin position="294"/>
        <end position="304"/>
    </location>
</feature>
<evidence type="ECO:0000256" key="2">
    <source>
        <dbReference type="SAM" id="MobiDB-lite"/>
    </source>
</evidence>
<feature type="region of interest" description="Disordered" evidence="2">
    <location>
        <begin position="260"/>
        <end position="304"/>
    </location>
</feature>
<dbReference type="EMBL" id="AF359344">
    <property type="protein sequence ID" value="AAK48933.1"/>
    <property type="molecule type" value="Genomic_DNA"/>
</dbReference>
<gene>
    <name evidence="3" type="primary">CrV1</name>
</gene>
<accession>Q91SE7</accession>
<evidence type="ECO:0000313" key="3">
    <source>
        <dbReference type="EMBL" id="AAK48933.1"/>
    </source>
</evidence>